<keyword evidence="1" id="KW-0677">Repeat</keyword>
<dbReference type="PANTHER" id="PTHR24171:SF8">
    <property type="entry name" value="BRCA1-ASSOCIATED RING DOMAIN PROTEIN 1"/>
    <property type="match status" value="1"/>
</dbReference>
<gene>
    <name evidence="4" type="ORF">GUITHDRAFT_57239</name>
</gene>
<dbReference type="GO" id="GO:0004842">
    <property type="term" value="F:ubiquitin-protein transferase activity"/>
    <property type="evidence" value="ECO:0007669"/>
    <property type="project" value="TreeGrafter"/>
</dbReference>
<dbReference type="HOGENOM" id="CLU_000134_45_9_1"/>
<dbReference type="Gene3D" id="1.25.40.20">
    <property type="entry name" value="Ankyrin repeat-containing domain"/>
    <property type="match status" value="1"/>
</dbReference>
<dbReference type="PANTHER" id="PTHR24171">
    <property type="entry name" value="ANKYRIN REPEAT DOMAIN-CONTAINING PROTEIN 39-RELATED"/>
    <property type="match status" value="1"/>
</dbReference>
<dbReference type="OrthoDB" id="194358at2759"/>
<name>L1IB68_GUITC</name>
<dbReference type="SMART" id="SM00248">
    <property type="entry name" value="ANK"/>
    <property type="match status" value="2"/>
</dbReference>
<dbReference type="Pfam" id="PF12796">
    <property type="entry name" value="Ank_2"/>
    <property type="match status" value="1"/>
</dbReference>
<dbReference type="AlphaFoldDB" id="L1IB68"/>
<feature type="non-terminal residue" evidence="4">
    <location>
        <position position="71"/>
    </location>
</feature>
<protein>
    <submittedName>
        <fullName evidence="4 5">Uncharacterized protein</fullName>
    </submittedName>
</protein>
<sequence>TGLHVACRKGQCEIVAAMLSNKGVKVNAQDGHGFTPLHVAAVHGDVAICSLLLEHGALANVCTDDGLVASH</sequence>
<keyword evidence="2 3" id="KW-0040">ANK repeat</keyword>
<dbReference type="PaxDb" id="55529-EKX33511"/>
<reference evidence="5" key="3">
    <citation type="submission" date="2015-06" db="UniProtKB">
        <authorList>
            <consortium name="EnsemblProtists"/>
        </authorList>
    </citation>
    <scope>IDENTIFICATION</scope>
</reference>
<dbReference type="InterPro" id="IPR002110">
    <property type="entry name" value="Ankyrin_rpt"/>
</dbReference>
<accession>L1IB68</accession>
<dbReference type="STRING" id="905079.L1IB68"/>
<keyword evidence="6" id="KW-1185">Reference proteome</keyword>
<dbReference type="PROSITE" id="PS50088">
    <property type="entry name" value="ANK_REPEAT"/>
    <property type="match status" value="2"/>
</dbReference>
<dbReference type="GeneID" id="17290253"/>
<dbReference type="Proteomes" id="UP000011087">
    <property type="component" value="Unassembled WGS sequence"/>
</dbReference>
<feature type="repeat" description="ANK" evidence="3">
    <location>
        <begin position="32"/>
        <end position="64"/>
    </location>
</feature>
<evidence type="ECO:0000256" key="2">
    <source>
        <dbReference type="ARBA" id="ARBA00023043"/>
    </source>
</evidence>
<dbReference type="GO" id="GO:0085020">
    <property type="term" value="P:protein K6-linked ubiquitination"/>
    <property type="evidence" value="ECO:0007669"/>
    <property type="project" value="TreeGrafter"/>
</dbReference>
<evidence type="ECO:0000313" key="5">
    <source>
        <dbReference type="EnsemblProtists" id="EKX33511"/>
    </source>
</evidence>
<evidence type="ECO:0000256" key="3">
    <source>
        <dbReference type="PROSITE-ProRule" id="PRU00023"/>
    </source>
</evidence>
<dbReference type="RefSeq" id="XP_005820491.1">
    <property type="nucleotide sequence ID" value="XM_005820434.1"/>
</dbReference>
<dbReference type="PROSITE" id="PS50297">
    <property type="entry name" value="ANK_REP_REGION"/>
    <property type="match status" value="2"/>
</dbReference>
<organism evidence="4">
    <name type="scientific">Guillardia theta (strain CCMP2712)</name>
    <name type="common">Cryptophyte</name>
    <dbReference type="NCBI Taxonomy" id="905079"/>
    <lineage>
        <taxon>Eukaryota</taxon>
        <taxon>Cryptophyceae</taxon>
        <taxon>Pyrenomonadales</taxon>
        <taxon>Geminigeraceae</taxon>
        <taxon>Guillardia</taxon>
    </lineage>
</organism>
<feature type="repeat" description="ANK" evidence="3">
    <location>
        <begin position="1"/>
        <end position="31"/>
    </location>
</feature>
<evidence type="ECO:0000313" key="4">
    <source>
        <dbReference type="EMBL" id="EKX33511.1"/>
    </source>
</evidence>
<feature type="non-terminal residue" evidence="4">
    <location>
        <position position="1"/>
    </location>
</feature>
<dbReference type="SUPFAM" id="SSF48403">
    <property type="entry name" value="Ankyrin repeat"/>
    <property type="match status" value="1"/>
</dbReference>
<dbReference type="KEGG" id="gtt:GUITHDRAFT_57239"/>
<reference evidence="4 6" key="1">
    <citation type="journal article" date="2012" name="Nature">
        <title>Algal genomes reveal evolutionary mosaicism and the fate of nucleomorphs.</title>
        <authorList>
            <consortium name="DOE Joint Genome Institute"/>
            <person name="Curtis B.A."/>
            <person name="Tanifuji G."/>
            <person name="Burki F."/>
            <person name="Gruber A."/>
            <person name="Irimia M."/>
            <person name="Maruyama S."/>
            <person name="Arias M.C."/>
            <person name="Ball S.G."/>
            <person name="Gile G.H."/>
            <person name="Hirakawa Y."/>
            <person name="Hopkins J.F."/>
            <person name="Kuo A."/>
            <person name="Rensing S.A."/>
            <person name="Schmutz J."/>
            <person name="Symeonidi A."/>
            <person name="Elias M."/>
            <person name="Eveleigh R.J."/>
            <person name="Herman E.K."/>
            <person name="Klute M.J."/>
            <person name="Nakayama T."/>
            <person name="Obornik M."/>
            <person name="Reyes-Prieto A."/>
            <person name="Armbrust E.V."/>
            <person name="Aves S.J."/>
            <person name="Beiko R.G."/>
            <person name="Coutinho P."/>
            <person name="Dacks J.B."/>
            <person name="Durnford D.G."/>
            <person name="Fast N.M."/>
            <person name="Green B.R."/>
            <person name="Grisdale C.J."/>
            <person name="Hempel F."/>
            <person name="Henrissat B."/>
            <person name="Hoppner M.P."/>
            <person name="Ishida K."/>
            <person name="Kim E."/>
            <person name="Koreny L."/>
            <person name="Kroth P.G."/>
            <person name="Liu Y."/>
            <person name="Malik S.B."/>
            <person name="Maier U.G."/>
            <person name="McRose D."/>
            <person name="Mock T."/>
            <person name="Neilson J.A."/>
            <person name="Onodera N.T."/>
            <person name="Poole A.M."/>
            <person name="Pritham E.J."/>
            <person name="Richards T.A."/>
            <person name="Rocap G."/>
            <person name="Roy S.W."/>
            <person name="Sarai C."/>
            <person name="Schaack S."/>
            <person name="Shirato S."/>
            <person name="Slamovits C.H."/>
            <person name="Spencer D.F."/>
            <person name="Suzuki S."/>
            <person name="Worden A.Z."/>
            <person name="Zauner S."/>
            <person name="Barry K."/>
            <person name="Bell C."/>
            <person name="Bharti A.K."/>
            <person name="Crow J.A."/>
            <person name="Grimwood J."/>
            <person name="Kramer R."/>
            <person name="Lindquist E."/>
            <person name="Lucas S."/>
            <person name="Salamov A."/>
            <person name="McFadden G.I."/>
            <person name="Lane C.E."/>
            <person name="Keeling P.J."/>
            <person name="Gray M.W."/>
            <person name="Grigoriev I.V."/>
            <person name="Archibald J.M."/>
        </authorList>
    </citation>
    <scope>NUCLEOTIDE SEQUENCE</scope>
    <source>
        <strain evidence="4 6">CCMP2712</strain>
    </source>
</reference>
<evidence type="ECO:0000313" key="6">
    <source>
        <dbReference type="Proteomes" id="UP000011087"/>
    </source>
</evidence>
<evidence type="ECO:0000256" key="1">
    <source>
        <dbReference type="ARBA" id="ARBA00022737"/>
    </source>
</evidence>
<dbReference type="EMBL" id="JH993139">
    <property type="protein sequence ID" value="EKX33511.1"/>
    <property type="molecule type" value="Genomic_DNA"/>
</dbReference>
<dbReference type="EnsemblProtists" id="EKX33511">
    <property type="protein sequence ID" value="EKX33511"/>
    <property type="gene ID" value="GUITHDRAFT_57239"/>
</dbReference>
<dbReference type="InterPro" id="IPR036770">
    <property type="entry name" value="Ankyrin_rpt-contain_sf"/>
</dbReference>
<dbReference type="OMA" id="GTRREYN"/>
<proteinExistence type="predicted"/>
<dbReference type="eggNOG" id="KOG4177">
    <property type="taxonomic scope" value="Eukaryota"/>
</dbReference>
<reference evidence="6" key="2">
    <citation type="submission" date="2012-11" db="EMBL/GenBank/DDBJ databases">
        <authorList>
            <person name="Kuo A."/>
            <person name="Curtis B.A."/>
            <person name="Tanifuji G."/>
            <person name="Burki F."/>
            <person name="Gruber A."/>
            <person name="Irimia M."/>
            <person name="Maruyama S."/>
            <person name="Arias M.C."/>
            <person name="Ball S.G."/>
            <person name="Gile G.H."/>
            <person name="Hirakawa Y."/>
            <person name="Hopkins J.F."/>
            <person name="Rensing S.A."/>
            <person name="Schmutz J."/>
            <person name="Symeonidi A."/>
            <person name="Elias M."/>
            <person name="Eveleigh R.J."/>
            <person name="Herman E.K."/>
            <person name="Klute M.J."/>
            <person name="Nakayama T."/>
            <person name="Obornik M."/>
            <person name="Reyes-Prieto A."/>
            <person name="Armbrust E.V."/>
            <person name="Aves S.J."/>
            <person name="Beiko R.G."/>
            <person name="Coutinho P."/>
            <person name="Dacks J.B."/>
            <person name="Durnford D.G."/>
            <person name="Fast N.M."/>
            <person name="Green B.R."/>
            <person name="Grisdale C."/>
            <person name="Hempe F."/>
            <person name="Henrissat B."/>
            <person name="Hoppner M.P."/>
            <person name="Ishida K.-I."/>
            <person name="Kim E."/>
            <person name="Koreny L."/>
            <person name="Kroth P.G."/>
            <person name="Liu Y."/>
            <person name="Malik S.-B."/>
            <person name="Maier U.G."/>
            <person name="McRose D."/>
            <person name="Mock T."/>
            <person name="Neilson J.A."/>
            <person name="Onodera N.T."/>
            <person name="Poole A.M."/>
            <person name="Pritham E.J."/>
            <person name="Richards T.A."/>
            <person name="Rocap G."/>
            <person name="Roy S.W."/>
            <person name="Sarai C."/>
            <person name="Schaack S."/>
            <person name="Shirato S."/>
            <person name="Slamovits C.H."/>
            <person name="Spencer D.F."/>
            <person name="Suzuki S."/>
            <person name="Worden A.Z."/>
            <person name="Zauner S."/>
            <person name="Barry K."/>
            <person name="Bell C."/>
            <person name="Bharti A.K."/>
            <person name="Crow J.A."/>
            <person name="Grimwood J."/>
            <person name="Kramer R."/>
            <person name="Lindquist E."/>
            <person name="Lucas S."/>
            <person name="Salamov A."/>
            <person name="McFadden G.I."/>
            <person name="Lane C.E."/>
            <person name="Keeling P.J."/>
            <person name="Gray M.W."/>
            <person name="Grigoriev I.V."/>
            <person name="Archibald J.M."/>
        </authorList>
    </citation>
    <scope>NUCLEOTIDE SEQUENCE</scope>
    <source>
        <strain evidence="6">CCMP2712</strain>
    </source>
</reference>